<keyword evidence="3" id="KW-1185">Reference proteome</keyword>
<dbReference type="RefSeq" id="WP_207862196.1">
    <property type="nucleotide sequence ID" value="NZ_JAFREP010000033.1"/>
</dbReference>
<dbReference type="EMBL" id="JAFREP010000033">
    <property type="protein sequence ID" value="MBO1322223.1"/>
    <property type="molecule type" value="Genomic_DNA"/>
</dbReference>
<evidence type="ECO:0000313" key="3">
    <source>
        <dbReference type="Proteomes" id="UP000664417"/>
    </source>
</evidence>
<evidence type="ECO:0000313" key="2">
    <source>
        <dbReference type="EMBL" id="MBO1322223.1"/>
    </source>
</evidence>
<dbReference type="AlphaFoldDB" id="A0A8J7QPF5"/>
<evidence type="ECO:0008006" key="4">
    <source>
        <dbReference type="Google" id="ProtNLM"/>
    </source>
</evidence>
<accession>A0A8J7QPF5</accession>
<gene>
    <name evidence="2" type="ORF">J3U88_27360</name>
</gene>
<feature type="region of interest" description="Disordered" evidence="1">
    <location>
        <begin position="217"/>
        <end position="275"/>
    </location>
</feature>
<protein>
    <recommendedName>
        <fullName evidence="4">Lipoprotein</fullName>
    </recommendedName>
</protein>
<name>A0A8J7QPF5_9BACT</name>
<dbReference type="Proteomes" id="UP000664417">
    <property type="component" value="Unassembled WGS sequence"/>
</dbReference>
<evidence type="ECO:0000256" key="1">
    <source>
        <dbReference type="SAM" id="MobiDB-lite"/>
    </source>
</evidence>
<sequence length="275" mass="31681">MNTASIRSRVMGAAVCVLMLQACGGSRSVNGLKETIERFSEMPEYSIILDDMKVEGNFVKTYLHRYRVYYAVKIPGQTEDVQFLDIKTELLEVPEDVYKRHEPDLGMVIAMKTSDGRTTTTPQPAGYQYVGNPRYGQWQTNSSGETFWSFYGKYALLRDAFDVFDRPFKRKYYNNYHNNYYKNKTPYYGSGKVKTYGTYGTRTQKTRPNFYQRAQQRQAQKKSSFSKKVADRTYGRSVTRSSNTTRTSTSRSTTSRTSRSRMSSSRSRGFSRGGK</sequence>
<proteinExistence type="predicted"/>
<organism evidence="2 3">
    <name type="scientific">Acanthopleuribacter pedis</name>
    <dbReference type="NCBI Taxonomy" id="442870"/>
    <lineage>
        <taxon>Bacteria</taxon>
        <taxon>Pseudomonadati</taxon>
        <taxon>Acidobacteriota</taxon>
        <taxon>Holophagae</taxon>
        <taxon>Acanthopleuribacterales</taxon>
        <taxon>Acanthopleuribacteraceae</taxon>
        <taxon>Acanthopleuribacter</taxon>
    </lineage>
</organism>
<dbReference type="PROSITE" id="PS51257">
    <property type="entry name" value="PROKAR_LIPOPROTEIN"/>
    <property type="match status" value="1"/>
</dbReference>
<comment type="caution">
    <text evidence="2">The sequence shown here is derived from an EMBL/GenBank/DDBJ whole genome shotgun (WGS) entry which is preliminary data.</text>
</comment>
<feature type="compositionally biased region" description="Low complexity" evidence="1">
    <location>
        <begin position="236"/>
        <end position="275"/>
    </location>
</feature>
<reference evidence="2" key="1">
    <citation type="submission" date="2021-03" db="EMBL/GenBank/DDBJ databases">
        <authorList>
            <person name="Wang G."/>
        </authorList>
    </citation>
    <scope>NUCLEOTIDE SEQUENCE</scope>
    <source>
        <strain evidence="2">KCTC 12899</strain>
    </source>
</reference>